<reference evidence="4" key="1">
    <citation type="submission" date="2020-11" db="EMBL/GenBank/DDBJ databases">
        <authorList>
            <person name="Whiteford S."/>
        </authorList>
    </citation>
    <scope>NUCLEOTIDE SEQUENCE</scope>
</reference>
<comment type="caution">
    <text evidence="4">The sequence shown here is derived from an EMBL/GenBank/DDBJ whole genome shotgun (WGS) entry which is preliminary data.</text>
</comment>
<dbReference type="Proteomes" id="UP000653454">
    <property type="component" value="Unassembled WGS sequence"/>
</dbReference>
<dbReference type="AlphaFoldDB" id="A0A8S4FYP5"/>
<keyword evidence="3" id="KW-0964">Secreted</keyword>
<dbReference type="KEGG" id="pxy:105382369"/>
<protein>
    <submittedName>
        <fullName evidence="4">(diamondback moth) hypothetical protein</fullName>
    </submittedName>
</protein>
<dbReference type="GO" id="GO:0032934">
    <property type="term" value="F:sterol binding"/>
    <property type="evidence" value="ECO:0007669"/>
    <property type="project" value="InterPro"/>
</dbReference>
<dbReference type="InterPro" id="IPR039670">
    <property type="entry name" value="NPC2-like"/>
</dbReference>
<comment type="subcellular location">
    <subcellularLocation>
        <location evidence="1">Secreted</location>
    </subcellularLocation>
</comment>
<dbReference type="PANTHER" id="PTHR11306:SF68">
    <property type="entry name" value="NPC INTRACELLULAR CHOLESTEROL TRANSPORTER 2"/>
    <property type="match status" value="1"/>
</dbReference>
<dbReference type="GO" id="GO:0005576">
    <property type="term" value="C:extracellular region"/>
    <property type="evidence" value="ECO:0007669"/>
    <property type="project" value="UniProtKB-SubCell"/>
</dbReference>
<proteinExistence type="inferred from homology"/>
<accession>A0A8S4FYP5</accession>
<dbReference type="Gene3D" id="2.60.40.770">
    <property type="match status" value="1"/>
</dbReference>
<organism evidence="4 5">
    <name type="scientific">Plutella xylostella</name>
    <name type="common">Diamondback moth</name>
    <name type="synonym">Plutella maculipennis</name>
    <dbReference type="NCBI Taxonomy" id="51655"/>
    <lineage>
        <taxon>Eukaryota</taxon>
        <taxon>Metazoa</taxon>
        <taxon>Ecdysozoa</taxon>
        <taxon>Arthropoda</taxon>
        <taxon>Hexapoda</taxon>
        <taxon>Insecta</taxon>
        <taxon>Pterygota</taxon>
        <taxon>Neoptera</taxon>
        <taxon>Endopterygota</taxon>
        <taxon>Lepidoptera</taxon>
        <taxon>Glossata</taxon>
        <taxon>Ditrysia</taxon>
        <taxon>Yponomeutoidea</taxon>
        <taxon>Plutellidae</taxon>
        <taxon>Plutella</taxon>
    </lineage>
</organism>
<evidence type="ECO:0000256" key="2">
    <source>
        <dbReference type="ARBA" id="ARBA00006370"/>
    </source>
</evidence>
<dbReference type="FunFam" id="2.60.40.770:FF:000001">
    <property type="entry name" value="NPC intracellular cholesterol transporter 2"/>
    <property type="match status" value="1"/>
</dbReference>
<sequence length="153" mass="16500">MALRYLLACVLVAAAAATDVSQCPGKSVENLSSDVKLEKCAAPPCRLKKGTNQAITVSFTPDKDMSDIRNHVTAEVFGVKLPFVGVDGASICGKLETESGEKASCPLKAGTRYLYRDAFPVLKVYPTLSTKVHWALQHNNKDVVCFEVPARIS</sequence>
<dbReference type="InterPro" id="IPR014756">
    <property type="entry name" value="Ig_E-set"/>
</dbReference>
<evidence type="ECO:0000313" key="4">
    <source>
        <dbReference type="EMBL" id="CAG9132894.1"/>
    </source>
</evidence>
<dbReference type="OrthoDB" id="6332846at2759"/>
<keyword evidence="5" id="KW-1185">Reference proteome</keyword>
<evidence type="ECO:0000256" key="1">
    <source>
        <dbReference type="ARBA" id="ARBA00004613"/>
    </source>
</evidence>
<dbReference type="Pfam" id="PF02221">
    <property type="entry name" value="E1_DerP2_DerF2"/>
    <property type="match status" value="1"/>
</dbReference>
<comment type="similarity">
    <text evidence="2">Belongs to the NPC2 family.</text>
</comment>
<dbReference type="EMBL" id="CAJHNJ030000054">
    <property type="protein sequence ID" value="CAG9132894.1"/>
    <property type="molecule type" value="Genomic_DNA"/>
</dbReference>
<evidence type="ECO:0000256" key="3">
    <source>
        <dbReference type="ARBA" id="ARBA00022525"/>
    </source>
</evidence>
<name>A0A8S4FYP5_PLUXY</name>
<dbReference type="InterPro" id="IPR003172">
    <property type="entry name" value="ML_dom"/>
</dbReference>
<dbReference type="SUPFAM" id="SSF81296">
    <property type="entry name" value="E set domains"/>
    <property type="match status" value="1"/>
</dbReference>
<dbReference type="SMART" id="SM00737">
    <property type="entry name" value="ML"/>
    <property type="match status" value="1"/>
</dbReference>
<gene>
    <name evidence="4" type="ORF">PLXY2_LOCUS11139</name>
</gene>
<evidence type="ECO:0000313" key="5">
    <source>
        <dbReference type="Proteomes" id="UP000653454"/>
    </source>
</evidence>
<dbReference type="PANTHER" id="PTHR11306">
    <property type="entry name" value="NIEMANN PICK TYPE C2 PROTEIN NPC2-RELATED"/>
    <property type="match status" value="1"/>
</dbReference>
<dbReference type="GO" id="GO:0015918">
    <property type="term" value="P:sterol transport"/>
    <property type="evidence" value="ECO:0007669"/>
    <property type="project" value="InterPro"/>
</dbReference>